<dbReference type="OrthoDB" id="982633at2"/>
<name>A0A076FA70_9BACT</name>
<feature type="signal peptide" evidence="1">
    <location>
        <begin position="1"/>
        <end position="18"/>
    </location>
</feature>
<dbReference type="PANTHER" id="PTHR41247">
    <property type="entry name" value="HTH-TYPE TRANSCRIPTIONAL REPRESSOR YCNK"/>
    <property type="match status" value="1"/>
</dbReference>
<evidence type="ECO:0000313" key="2">
    <source>
        <dbReference type="EMBL" id="AII14831.1"/>
    </source>
</evidence>
<dbReference type="HOGENOM" id="CLU_792077_0_0_7"/>
<dbReference type="eggNOG" id="COG4314">
    <property type="taxonomic scope" value="Bacteria"/>
</dbReference>
<dbReference type="SUPFAM" id="SSF160387">
    <property type="entry name" value="NosL/MerB-like"/>
    <property type="match status" value="2"/>
</dbReference>
<dbReference type="Gene3D" id="3.30.70.2050">
    <property type="match status" value="2"/>
</dbReference>
<dbReference type="RefSeq" id="WP_038454356.1">
    <property type="nucleotide sequence ID" value="NZ_CP009043.1"/>
</dbReference>
<dbReference type="Pfam" id="PF05573">
    <property type="entry name" value="NosL"/>
    <property type="match status" value="2"/>
</dbReference>
<dbReference type="KEGG" id="caj:CIG1485E_0994"/>
<dbReference type="EMBL" id="CP009043">
    <property type="protein sequence ID" value="AII14831.1"/>
    <property type="molecule type" value="Genomic_DNA"/>
</dbReference>
<dbReference type="AlphaFoldDB" id="A0A076FA70"/>
<evidence type="ECO:0000256" key="1">
    <source>
        <dbReference type="SAM" id="SignalP"/>
    </source>
</evidence>
<dbReference type="PANTHER" id="PTHR41247:SF1">
    <property type="entry name" value="HTH-TYPE TRANSCRIPTIONAL REPRESSOR YCNK"/>
    <property type="match status" value="1"/>
</dbReference>
<dbReference type="InterPro" id="IPR008719">
    <property type="entry name" value="N2O_reductase_NosL"/>
</dbReference>
<sequence>MFSKLCFALSLSVSLAFGAGMFQSVEPDKATLVNTKQGGEYCMNCGMNLPKFYKTNHIHKDTQYCSLHCLYEATRGNLPSEAKVVDTKNLNFADAYKATYVIGSSMKGTMSQNSKYAFSSIEDAKEFQAQNGGSIANFEEAFEVAKKDFLSDKKMIKAKREGGVYEKGKTVYETKCQKVNAKEFKNIASLKANLKEVCSTKNDAELQAAALYIWDTPKAKEQKTISKIMVPKDAKCPVCGMFVAKNPSWVAMINDGDKELYFDGVKDMMKFIFKENKKFNQIFVTNYYKLQKIDAKTAIYVIGSDVYGPMGSELIPFSTIEEARTFAKDHDGKTILSFDEITKSLVEKL</sequence>
<feature type="chain" id="PRO_5001711586" evidence="1">
    <location>
        <begin position="19"/>
        <end position="349"/>
    </location>
</feature>
<evidence type="ECO:0000313" key="3">
    <source>
        <dbReference type="Proteomes" id="UP000028486"/>
    </source>
</evidence>
<dbReference type="STRING" id="1244531.CIG2463D_1047"/>
<proteinExistence type="predicted"/>
<organism evidence="2 3">
    <name type="scientific">Campylobacter iguaniorum</name>
    <dbReference type="NCBI Taxonomy" id="1244531"/>
    <lineage>
        <taxon>Bacteria</taxon>
        <taxon>Pseudomonadati</taxon>
        <taxon>Campylobacterota</taxon>
        <taxon>Epsilonproteobacteria</taxon>
        <taxon>Campylobacterales</taxon>
        <taxon>Campylobacteraceae</taxon>
        <taxon>Campylobacter</taxon>
    </lineage>
</organism>
<accession>A0A076FA70</accession>
<keyword evidence="3" id="KW-1185">Reference proteome</keyword>
<protein>
    <submittedName>
        <fullName evidence="2">NosL family protein</fullName>
    </submittedName>
</protein>
<keyword evidence="1" id="KW-0732">Signal</keyword>
<dbReference type="Proteomes" id="UP000028486">
    <property type="component" value="Chromosome"/>
</dbReference>
<reference evidence="3" key="1">
    <citation type="journal article" date="2014" name="Genome Announc.">
        <title>Complete Genome Sequence of Campylobacter iguaniorum Strain 1485ET, Isolated from a Bearded Dragon (Pogona vitticeps).</title>
        <authorList>
            <person name="Gilbert M.J."/>
            <person name="Miller W.G."/>
            <person name="Yee E."/>
            <person name="Kik M."/>
            <person name="Wagenaar J.A."/>
            <person name="Duim B."/>
        </authorList>
    </citation>
    <scope>NUCLEOTIDE SEQUENCE [LARGE SCALE GENOMIC DNA]</scope>
    <source>
        <strain evidence="3">1485E</strain>
    </source>
</reference>
<gene>
    <name evidence="2" type="ORF">CIG1485E_0994</name>
</gene>